<sequence>MVVSKGSSYQAALLSEAFKSFQTKQPWDFERIHNSDHGLCKWEAEMTRLQKQFFEDDSPHRASLKKKRMTMTMAEGRGGAENIGTHYKSVGHCQYDEVGSNTGSKETAGGEDDHEPEPRELQDRPQKE</sequence>
<reference evidence="2" key="1">
    <citation type="submission" date="2022-06" db="EMBL/GenBank/DDBJ databases">
        <authorList>
            <consortium name="SYNGENTA / RWTH Aachen University"/>
        </authorList>
    </citation>
    <scope>NUCLEOTIDE SEQUENCE</scope>
</reference>
<protein>
    <submittedName>
        <fullName evidence="2">Expressed protein</fullName>
    </submittedName>
</protein>
<accession>A0AAV0B1D9</accession>
<comment type="caution">
    <text evidence="2">The sequence shown here is derived from an EMBL/GenBank/DDBJ whole genome shotgun (WGS) entry which is preliminary data.</text>
</comment>
<evidence type="ECO:0000313" key="3">
    <source>
        <dbReference type="Proteomes" id="UP001153365"/>
    </source>
</evidence>
<organism evidence="2 3">
    <name type="scientific">Phakopsora pachyrhizi</name>
    <name type="common">Asian soybean rust disease fungus</name>
    <dbReference type="NCBI Taxonomy" id="170000"/>
    <lineage>
        <taxon>Eukaryota</taxon>
        <taxon>Fungi</taxon>
        <taxon>Dikarya</taxon>
        <taxon>Basidiomycota</taxon>
        <taxon>Pucciniomycotina</taxon>
        <taxon>Pucciniomycetes</taxon>
        <taxon>Pucciniales</taxon>
        <taxon>Phakopsoraceae</taxon>
        <taxon>Phakopsora</taxon>
    </lineage>
</organism>
<dbReference type="EMBL" id="CALTRL010002098">
    <property type="protein sequence ID" value="CAH7674670.1"/>
    <property type="molecule type" value="Genomic_DNA"/>
</dbReference>
<feature type="compositionally biased region" description="Basic and acidic residues" evidence="1">
    <location>
        <begin position="116"/>
        <end position="128"/>
    </location>
</feature>
<proteinExistence type="predicted"/>
<evidence type="ECO:0000313" key="2">
    <source>
        <dbReference type="EMBL" id="CAH7674670.1"/>
    </source>
</evidence>
<dbReference type="Proteomes" id="UP001153365">
    <property type="component" value="Unassembled WGS sequence"/>
</dbReference>
<name>A0AAV0B1D9_PHAPC</name>
<feature type="region of interest" description="Disordered" evidence="1">
    <location>
        <begin position="94"/>
        <end position="128"/>
    </location>
</feature>
<keyword evidence="3" id="KW-1185">Reference proteome</keyword>
<gene>
    <name evidence="2" type="ORF">PPACK8108_LOCUS9592</name>
</gene>
<dbReference type="AlphaFoldDB" id="A0AAV0B1D9"/>
<evidence type="ECO:0000256" key="1">
    <source>
        <dbReference type="SAM" id="MobiDB-lite"/>
    </source>
</evidence>